<dbReference type="AlphaFoldDB" id="A0A0B1ZUB1"/>
<dbReference type="EMBL" id="JTDI01000002">
    <property type="protein sequence ID" value="KHK92748.1"/>
    <property type="molecule type" value="Genomic_DNA"/>
</dbReference>
<dbReference type="InterPro" id="IPR016292">
    <property type="entry name" value="Epoxide_hydrolase"/>
</dbReference>
<dbReference type="Pfam" id="PF06441">
    <property type="entry name" value="EHN"/>
    <property type="match status" value="1"/>
</dbReference>
<dbReference type="GO" id="GO:0097176">
    <property type="term" value="P:epoxide metabolic process"/>
    <property type="evidence" value="ECO:0007669"/>
    <property type="project" value="TreeGrafter"/>
</dbReference>
<keyword evidence="6" id="KW-1185">Reference proteome</keyword>
<dbReference type="STRING" id="1348853.LK12_07460"/>
<evidence type="ECO:0000313" key="5">
    <source>
        <dbReference type="EMBL" id="KHK92748.1"/>
    </source>
</evidence>
<name>A0A0B1ZUB1_9SPHN</name>
<proteinExistence type="inferred from homology"/>
<dbReference type="Gene3D" id="3.40.50.1820">
    <property type="entry name" value="alpha/beta hydrolase"/>
    <property type="match status" value="1"/>
</dbReference>
<dbReference type="PANTHER" id="PTHR21661">
    <property type="entry name" value="EPOXIDE HYDROLASE 1-RELATED"/>
    <property type="match status" value="1"/>
</dbReference>
<dbReference type="InterPro" id="IPR000639">
    <property type="entry name" value="Epox_hydrolase-like"/>
</dbReference>
<dbReference type="PIRSF" id="PIRSF001112">
    <property type="entry name" value="Epoxide_hydrolase"/>
    <property type="match status" value="1"/>
</dbReference>
<feature type="domain" description="Epoxide hydrolase N-terminal" evidence="4">
    <location>
        <begin position="4"/>
        <end position="103"/>
    </location>
</feature>
<protein>
    <recommendedName>
        <fullName evidence="4">Epoxide hydrolase N-terminal domain-containing protein</fullName>
    </recommendedName>
</protein>
<evidence type="ECO:0000256" key="2">
    <source>
        <dbReference type="ARBA" id="ARBA00022797"/>
    </source>
</evidence>
<dbReference type="SUPFAM" id="SSF53474">
    <property type="entry name" value="alpha/beta-Hydrolases"/>
    <property type="match status" value="1"/>
</dbReference>
<dbReference type="InterPro" id="IPR010497">
    <property type="entry name" value="Epoxide_hydro_N"/>
</dbReference>
<evidence type="ECO:0000256" key="1">
    <source>
        <dbReference type="ARBA" id="ARBA00010088"/>
    </source>
</evidence>
<accession>A0A0B1ZUB1</accession>
<dbReference type="InterPro" id="IPR029058">
    <property type="entry name" value="AB_hydrolase_fold"/>
</dbReference>
<keyword evidence="3" id="KW-0378">Hydrolase</keyword>
<dbReference type="PRINTS" id="PR00412">
    <property type="entry name" value="EPOXHYDRLASE"/>
</dbReference>
<gene>
    <name evidence="5" type="ORF">LK12_07460</name>
</gene>
<dbReference type="Proteomes" id="UP000031057">
    <property type="component" value="Unassembled WGS sequence"/>
</dbReference>
<comment type="similarity">
    <text evidence="1">Belongs to the peptidase S33 family.</text>
</comment>
<organism evidence="5 6">
    <name type="scientific">Novosphingobium malaysiense</name>
    <dbReference type="NCBI Taxonomy" id="1348853"/>
    <lineage>
        <taxon>Bacteria</taxon>
        <taxon>Pseudomonadati</taxon>
        <taxon>Pseudomonadota</taxon>
        <taxon>Alphaproteobacteria</taxon>
        <taxon>Sphingomonadales</taxon>
        <taxon>Sphingomonadaceae</taxon>
        <taxon>Novosphingobium</taxon>
    </lineage>
</organism>
<sequence length="370" mass="40307">MDFRLESAAVEDLRRRLDATRWLPSAAAQVAGAGASLQFVQDLCGHWRDRFDWPAFEQAIRSRQQVLVPTSGNPIHAMMRSSAHYRAVPLLLLHGWPSAFLEFAGVADRLAEPGDGMPAFHVVVPSLPGYGFSPFAPGLSPRRIATLMLEMMRALGHERFLVQGGNWGSSIATEMARQAPDRLIGLHLNTVNGSAPTADAPALSADDQAIADTYATLLGWPHFNLLAQAPVSIAHALNDSPAGLAAWIGERLHDWSDRAIPDNPARDPEWICRVVSLYWLTGTAASSAMLYREAVQDPAPERYVSVPTAVAHYAAEPVMIPRPWAERHYNVVRWERFGSGGHFPAIEVPGLFVEDLRAFASQLGAGTGTG</sequence>
<dbReference type="GO" id="GO:0004301">
    <property type="term" value="F:epoxide hydrolase activity"/>
    <property type="evidence" value="ECO:0007669"/>
    <property type="project" value="TreeGrafter"/>
</dbReference>
<evidence type="ECO:0000313" key="6">
    <source>
        <dbReference type="Proteomes" id="UP000031057"/>
    </source>
</evidence>
<comment type="caution">
    <text evidence="5">The sequence shown here is derived from an EMBL/GenBank/DDBJ whole genome shotgun (WGS) entry which is preliminary data.</text>
</comment>
<evidence type="ECO:0000259" key="4">
    <source>
        <dbReference type="Pfam" id="PF06441"/>
    </source>
</evidence>
<evidence type="ECO:0000256" key="3">
    <source>
        <dbReference type="ARBA" id="ARBA00022801"/>
    </source>
</evidence>
<dbReference type="PANTHER" id="PTHR21661:SF35">
    <property type="entry name" value="EPOXIDE HYDROLASE"/>
    <property type="match status" value="1"/>
</dbReference>
<keyword evidence="2" id="KW-0058">Aromatic hydrocarbons catabolism</keyword>
<reference evidence="5 6" key="1">
    <citation type="submission" date="2014-10" db="EMBL/GenBank/DDBJ databases">
        <title>Genome sequence of Novosphingobium malaysiense MUSC 273(T).</title>
        <authorList>
            <person name="Lee L.-H."/>
        </authorList>
    </citation>
    <scope>NUCLEOTIDE SEQUENCE [LARGE SCALE GENOMIC DNA]</scope>
    <source>
        <strain evidence="5 6">MUSC 273</strain>
    </source>
</reference>